<dbReference type="InterPro" id="IPR036864">
    <property type="entry name" value="Zn2-C6_fun-type_DNA-bd_sf"/>
</dbReference>
<feature type="compositionally biased region" description="Basic and acidic residues" evidence="1">
    <location>
        <begin position="312"/>
        <end position="322"/>
    </location>
</feature>
<feature type="compositionally biased region" description="Polar residues" evidence="1">
    <location>
        <begin position="183"/>
        <end position="199"/>
    </location>
</feature>
<dbReference type="PROSITE" id="PS00463">
    <property type="entry name" value="ZN2_CY6_FUNGAL_1"/>
    <property type="match status" value="1"/>
</dbReference>
<feature type="compositionally biased region" description="Low complexity" evidence="1">
    <location>
        <begin position="158"/>
        <end position="169"/>
    </location>
</feature>
<evidence type="ECO:0000313" key="3">
    <source>
        <dbReference type="EMBL" id="OCF31168.1"/>
    </source>
</evidence>
<dbReference type="GO" id="GO:0008270">
    <property type="term" value="F:zinc ion binding"/>
    <property type="evidence" value="ECO:0007669"/>
    <property type="project" value="InterPro"/>
</dbReference>
<dbReference type="InterPro" id="IPR001138">
    <property type="entry name" value="Zn2Cys6_DnaBD"/>
</dbReference>
<protein>
    <recommendedName>
        <fullName evidence="2">Zn(2)-C6 fungal-type domain-containing protein</fullName>
    </recommendedName>
</protein>
<evidence type="ECO:0000259" key="2">
    <source>
        <dbReference type="PROSITE" id="PS50048"/>
    </source>
</evidence>
<feature type="region of interest" description="Disordered" evidence="1">
    <location>
        <begin position="73"/>
        <end position="107"/>
    </location>
</feature>
<gene>
    <name evidence="3" type="ORF">I316_07135</name>
</gene>
<keyword evidence="4" id="KW-1185">Reference proteome</keyword>
<dbReference type="EMBL" id="KV700137">
    <property type="protein sequence ID" value="OCF31168.1"/>
    <property type="molecule type" value="Genomic_DNA"/>
</dbReference>
<organism evidence="3 4">
    <name type="scientific">Kwoniella heveanensis BCC8398</name>
    <dbReference type="NCBI Taxonomy" id="1296120"/>
    <lineage>
        <taxon>Eukaryota</taxon>
        <taxon>Fungi</taxon>
        <taxon>Dikarya</taxon>
        <taxon>Basidiomycota</taxon>
        <taxon>Agaricomycotina</taxon>
        <taxon>Tremellomycetes</taxon>
        <taxon>Tremellales</taxon>
        <taxon>Cryptococcaceae</taxon>
        <taxon>Kwoniella</taxon>
    </lineage>
</organism>
<name>A0A1B9GJI4_9TREE</name>
<feature type="region of interest" description="Disordered" evidence="1">
    <location>
        <begin position="301"/>
        <end position="329"/>
    </location>
</feature>
<feature type="region of interest" description="Disordered" evidence="1">
    <location>
        <begin position="1"/>
        <end position="20"/>
    </location>
</feature>
<dbReference type="Gene3D" id="4.10.240.10">
    <property type="entry name" value="Zn(2)-C6 fungal-type DNA-binding domain"/>
    <property type="match status" value="1"/>
</dbReference>
<dbReference type="AlphaFoldDB" id="A0A1B9GJI4"/>
<dbReference type="CDD" id="cd00067">
    <property type="entry name" value="GAL4"/>
    <property type="match status" value="1"/>
</dbReference>
<sequence>MSSRGTLSQIGATTEPTSDSGLPVLYKPVSACNPCRSRKIECRLQQLNATSCTNCTRLKKDCNLSGSFVPTVNPPSGASHVPEAEGGPTQVPRLSMPFQASDEGDRYSTSTFRREDFTMDSHGFHGTIHSTETHQSARMNPSLLESAGHGSQYSGGYAAPQAAQQAPQPASHPFGAHPYDAYTPQTEGLNSSYQLSDSGYQPPLQEATEEASISASDQMGGEETRVRPCNSREVRETAGLPPDGTVNPSMLKINTQNVFRSNLALPPSGPASEERYQWAPDPGSAMPGDSCVNMFAIPTKDTPVTSATPHGDYSEGLDHQPDDQYMDCW</sequence>
<dbReference type="GO" id="GO:0000981">
    <property type="term" value="F:DNA-binding transcription factor activity, RNA polymerase II-specific"/>
    <property type="evidence" value="ECO:0007669"/>
    <property type="project" value="InterPro"/>
</dbReference>
<reference evidence="3 4" key="1">
    <citation type="submission" date="2013-07" db="EMBL/GenBank/DDBJ databases">
        <title>The Genome Sequence of Cryptococcus heveanensis BCC8398.</title>
        <authorList>
            <consortium name="The Broad Institute Genome Sequencing Platform"/>
            <person name="Cuomo C."/>
            <person name="Litvintseva A."/>
            <person name="Chen Y."/>
            <person name="Heitman J."/>
            <person name="Sun S."/>
            <person name="Springer D."/>
            <person name="Dromer F."/>
            <person name="Young S.K."/>
            <person name="Zeng Q."/>
            <person name="Gargeya S."/>
            <person name="Fitzgerald M."/>
            <person name="Abouelleil A."/>
            <person name="Alvarado L."/>
            <person name="Berlin A.M."/>
            <person name="Chapman S.B."/>
            <person name="Dewar J."/>
            <person name="Goldberg J."/>
            <person name="Griggs A."/>
            <person name="Gujja S."/>
            <person name="Hansen M."/>
            <person name="Howarth C."/>
            <person name="Imamovic A."/>
            <person name="Larimer J."/>
            <person name="McCowan C."/>
            <person name="Murphy C."/>
            <person name="Pearson M."/>
            <person name="Priest M."/>
            <person name="Roberts A."/>
            <person name="Saif S."/>
            <person name="Shea T."/>
            <person name="Sykes S."/>
            <person name="Wortman J."/>
            <person name="Nusbaum C."/>
            <person name="Birren B."/>
        </authorList>
    </citation>
    <scope>NUCLEOTIDE SEQUENCE [LARGE SCALE GENOMIC DNA]</scope>
    <source>
        <strain evidence="3 4">BCC8398</strain>
    </source>
</reference>
<evidence type="ECO:0000313" key="4">
    <source>
        <dbReference type="Proteomes" id="UP000092666"/>
    </source>
</evidence>
<feature type="domain" description="Zn(2)-C6 fungal-type" evidence="2">
    <location>
        <begin position="31"/>
        <end position="64"/>
    </location>
</feature>
<dbReference type="SMART" id="SM00066">
    <property type="entry name" value="GAL4"/>
    <property type="match status" value="1"/>
</dbReference>
<evidence type="ECO:0000256" key="1">
    <source>
        <dbReference type="SAM" id="MobiDB-lite"/>
    </source>
</evidence>
<dbReference type="SUPFAM" id="SSF57701">
    <property type="entry name" value="Zn2/Cys6 DNA-binding domain"/>
    <property type="match status" value="1"/>
</dbReference>
<reference evidence="4" key="2">
    <citation type="submission" date="2013-12" db="EMBL/GenBank/DDBJ databases">
        <title>Evolution of pathogenesis and genome organization in the Tremellales.</title>
        <authorList>
            <person name="Cuomo C."/>
            <person name="Litvintseva A."/>
            <person name="Heitman J."/>
            <person name="Chen Y."/>
            <person name="Sun S."/>
            <person name="Springer D."/>
            <person name="Dromer F."/>
            <person name="Young S."/>
            <person name="Zeng Q."/>
            <person name="Chapman S."/>
            <person name="Gujja S."/>
            <person name="Saif S."/>
            <person name="Birren B."/>
        </authorList>
    </citation>
    <scope>NUCLEOTIDE SEQUENCE [LARGE SCALE GENOMIC DNA]</scope>
    <source>
        <strain evidence="4">BCC8398</strain>
    </source>
</reference>
<feature type="region of interest" description="Disordered" evidence="1">
    <location>
        <begin position="143"/>
        <end position="248"/>
    </location>
</feature>
<dbReference type="Proteomes" id="UP000092666">
    <property type="component" value="Unassembled WGS sequence"/>
</dbReference>
<dbReference type="OrthoDB" id="4150019at2759"/>
<dbReference type="PROSITE" id="PS50048">
    <property type="entry name" value="ZN2_CY6_FUNGAL_2"/>
    <property type="match status" value="1"/>
</dbReference>
<accession>A0A1B9GJI4</accession>
<feature type="compositionally biased region" description="Basic and acidic residues" evidence="1">
    <location>
        <begin position="222"/>
        <end position="236"/>
    </location>
</feature>
<proteinExistence type="predicted"/>